<name>A0A0C2W5C1_9BACL</name>
<accession>A0A0C2W5C1</accession>
<dbReference type="RefSeq" id="WP_041054937.1">
    <property type="nucleotide sequence ID" value="NZ_JXRR01000007.1"/>
</dbReference>
<dbReference type="EMBL" id="JXRR01000007">
    <property type="protein sequence ID" value="KIL51781.1"/>
    <property type="molecule type" value="Genomic_DNA"/>
</dbReference>
<evidence type="ECO:0000313" key="2">
    <source>
        <dbReference type="Proteomes" id="UP000031972"/>
    </source>
</evidence>
<organism evidence="1 2">
    <name type="scientific">Jeotgalibacillus campisalis</name>
    <dbReference type="NCBI Taxonomy" id="220754"/>
    <lineage>
        <taxon>Bacteria</taxon>
        <taxon>Bacillati</taxon>
        <taxon>Bacillota</taxon>
        <taxon>Bacilli</taxon>
        <taxon>Bacillales</taxon>
        <taxon>Caryophanaceae</taxon>
        <taxon>Jeotgalibacillus</taxon>
    </lineage>
</organism>
<comment type="caution">
    <text evidence="1">The sequence shown here is derived from an EMBL/GenBank/DDBJ whole genome shotgun (WGS) entry which is preliminary data.</text>
</comment>
<dbReference type="PATRIC" id="fig|220754.4.peg.718"/>
<evidence type="ECO:0000313" key="1">
    <source>
        <dbReference type="EMBL" id="KIL51781.1"/>
    </source>
</evidence>
<sequence>MTINENAQKTPTTVLMGRQEAAKYKVQKVDSYKENPLIEALPEIYTQQEVIKFLTNTPKINDEELSESAEIRLL</sequence>
<dbReference type="Proteomes" id="UP000031972">
    <property type="component" value="Unassembled WGS sequence"/>
</dbReference>
<keyword evidence="2" id="KW-1185">Reference proteome</keyword>
<protein>
    <submittedName>
        <fullName evidence="1">Uncharacterized protein</fullName>
    </submittedName>
</protein>
<gene>
    <name evidence="1" type="ORF">KR50_07000</name>
</gene>
<proteinExistence type="predicted"/>
<dbReference type="OrthoDB" id="5593847at2"/>
<reference evidence="1 2" key="1">
    <citation type="submission" date="2015-01" db="EMBL/GenBank/DDBJ databases">
        <title>Jeotgalibacillus campisalis genome sequencing.</title>
        <authorList>
            <person name="Goh K.M."/>
            <person name="Chan K.-G."/>
            <person name="Yaakop A.S."/>
            <person name="Ee R."/>
            <person name="Gan H.M."/>
            <person name="Chan C.S."/>
        </authorList>
    </citation>
    <scope>NUCLEOTIDE SEQUENCE [LARGE SCALE GENOMIC DNA]</scope>
    <source>
        <strain evidence="1 2">SF-57</strain>
    </source>
</reference>
<dbReference type="AlphaFoldDB" id="A0A0C2W5C1"/>